<dbReference type="GO" id="GO:0050660">
    <property type="term" value="F:flavin adenine dinucleotide binding"/>
    <property type="evidence" value="ECO:0007669"/>
    <property type="project" value="TreeGrafter"/>
</dbReference>
<comment type="caution">
    <text evidence="2">The sequence shown here is derived from an EMBL/GenBank/DDBJ whole genome shotgun (WGS) entry which is preliminary data.</text>
</comment>
<name>A0A544THW1_9BACI</name>
<dbReference type="PANTHER" id="PTHR43539:SF78">
    <property type="entry name" value="FLAVIN-CONTAINING MONOOXYGENASE"/>
    <property type="match status" value="1"/>
</dbReference>
<sequence>MNIIELKQVNNSGCCIPAAKTSPEIKTPLSKELPIAIIGAGPVGLAAAARLANAGEQFILLESGDSVGSNILSWGHVRLFSPWRHNIDKVAKKILEYHNWKSPDLEQLPLGRELVDEYLKPLTKVPEIKPYLLLNTKVVSISKKGLDKMKTGNREDAPFVIYVEQGGKSKRIEAKAIIDASGTWAQPNPINADSIWTKQEKELKQHIYYGIPDIKGEQKERYKNKRVAVVGGGHSAINTILELSQLNDEVEITWIMRKKNVADAYGGEEKDALEERGKLGSRIHQLVDAGQVKVYSPFFILQLIQTNEGIEITGESKGSEVTISPIEEIIANTGSRPDFSFMREIRLSIDTATESVEALAPLIDPNLHSCGTVRPHGEEILRQPEKDFYIVGMKSYGRAPTFLMATGYEQVRSIVAHITGDLESARKVELELPETGVCSINLTSTSSIQSCCGI</sequence>
<evidence type="ECO:0000313" key="3">
    <source>
        <dbReference type="Proteomes" id="UP000317316"/>
    </source>
</evidence>
<proteinExistence type="predicted"/>
<dbReference type="GO" id="GO:0004497">
    <property type="term" value="F:monooxygenase activity"/>
    <property type="evidence" value="ECO:0007669"/>
    <property type="project" value="TreeGrafter"/>
</dbReference>
<keyword evidence="3" id="KW-1185">Reference proteome</keyword>
<dbReference type="Gene3D" id="3.50.50.60">
    <property type="entry name" value="FAD/NAD(P)-binding domain"/>
    <property type="match status" value="1"/>
</dbReference>
<dbReference type="OrthoDB" id="9773233at2"/>
<dbReference type="InterPro" id="IPR050982">
    <property type="entry name" value="Auxin_biosynth/cation_transpt"/>
</dbReference>
<organism evidence="2 3">
    <name type="scientific">Psychrobacillus lasiicapitis</name>
    <dbReference type="NCBI Taxonomy" id="1636719"/>
    <lineage>
        <taxon>Bacteria</taxon>
        <taxon>Bacillati</taxon>
        <taxon>Bacillota</taxon>
        <taxon>Bacilli</taxon>
        <taxon>Bacillales</taxon>
        <taxon>Bacillaceae</taxon>
        <taxon>Psychrobacillus</taxon>
    </lineage>
</organism>
<dbReference type="Pfam" id="PF13738">
    <property type="entry name" value="Pyr_redox_3"/>
    <property type="match status" value="1"/>
</dbReference>
<dbReference type="AlphaFoldDB" id="A0A544THW1"/>
<evidence type="ECO:0000313" key="2">
    <source>
        <dbReference type="EMBL" id="TQR17045.1"/>
    </source>
</evidence>
<evidence type="ECO:0000256" key="1">
    <source>
        <dbReference type="ARBA" id="ARBA00023002"/>
    </source>
</evidence>
<protein>
    <submittedName>
        <fullName evidence="2">Flavoprotein</fullName>
    </submittedName>
</protein>
<dbReference type="EMBL" id="VDGH01000001">
    <property type="protein sequence ID" value="TQR17045.1"/>
    <property type="molecule type" value="Genomic_DNA"/>
</dbReference>
<accession>A0A544THW1</accession>
<dbReference type="RefSeq" id="WP_142537287.1">
    <property type="nucleotide sequence ID" value="NZ_BMIE01000002.1"/>
</dbReference>
<dbReference type="SUPFAM" id="SSF51905">
    <property type="entry name" value="FAD/NAD(P)-binding domain"/>
    <property type="match status" value="2"/>
</dbReference>
<dbReference type="PANTHER" id="PTHR43539">
    <property type="entry name" value="FLAVIN-BINDING MONOOXYGENASE-LIKE PROTEIN (AFU_ORTHOLOGUE AFUA_4G09220)"/>
    <property type="match status" value="1"/>
</dbReference>
<dbReference type="Proteomes" id="UP000317316">
    <property type="component" value="Unassembled WGS sequence"/>
</dbReference>
<dbReference type="InterPro" id="IPR036188">
    <property type="entry name" value="FAD/NAD-bd_sf"/>
</dbReference>
<dbReference type="PRINTS" id="PR00368">
    <property type="entry name" value="FADPNR"/>
</dbReference>
<dbReference type="PRINTS" id="PR00411">
    <property type="entry name" value="PNDRDTASEI"/>
</dbReference>
<reference evidence="2 3" key="1">
    <citation type="submission" date="2019-05" db="EMBL/GenBank/DDBJ databases">
        <title>Psychrobacillus vulpis sp. nov., a new species isolated from feces of a red fox that inhabits in The Tablas de Daimiel Natural Park, Albacete, Spain.</title>
        <authorList>
            <person name="Rodriguez M."/>
            <person name="Reina J.C."/>
            <person name="Bejar V."/>
            <person name="Llamas I."/>
        </authorList>
    </citation>
    <scope>NUCLEOTIDE SEQUENCE [LARGE SCALE GENOMIC DNA]</scope>
    <source>
        <strain evidence="2 3">NEAU-3TGS17</strain>
    </source>
</reference>
<gene>
    <name evidence="2" type="ORF">FG382_02515</name>
</gene>
<keyword evidence="1" id="KW-0560">Oxidoreductase</keyword>